<dbReference type="Gene3D" id="3.40.50.1820">
    <property type="entry name" value="alpha/beta hydrolase"/>
    <property type="match status" value="1"/>
</dbReference>
<organism evidence="3 4">
    <name type="scientific">Loa loa</name>
    <name type="common">Eye worm</name>
    <name type="synonym">Filaria loa</name>
    <dbReference type="NCBI Taxonomy" id="7209"/>
    <lineage>
        <taxon>Eukaryota</taxon>
        <taxon>Metazoa</taxon>
        <taxon>Ecdysozoa</taxon>
        <taxon>Nematoda</taxon>
        <taxon>Chromadorea</taxon>
        <taxon>Rhabditida</taxon>
        <taxon>Spirurina</taxon>
        <taxon>Spiruromorpha</taxon>
        <taxon>Filarioidea</taxon>
        <taxon>Onchocercidae</taxon>
        <taxon>Loa</taxon>
    </lineage>
</organism>
<dbReference type="GO" id="GO:0005886">
    <property type="term" value="C:plasma membrane"/>
    <property type="evidence" value="ECO:0007669"/>
    <property type="project" value="TreeGrafter"/>
</dbReference>
<proteinExistence type="predicted"/>
<feature type="domain" description="AB hydrolase-1" evidence="2">
    <location>
        <begin position="398"/>
        <end position="477"/>
    </location>
</feature>
<evidence type="ECO:0000313" key="4">
    <source>
        <dbReference type="WBParaSite" id="EN70_1208"/>
    </source>
</evidence>
<protein>
    <submittedName>
        <fullName evidence="4">Hydrolase_4 domain-containing protein</fullName>
    </submittedName>
</protein>
<dbReference type="Proteomes" id="UP000095285">
    <property type="component" value="Unassembled WGS sequence"/>
</dbReference>
<feature type="compositionally biased region" description="Basic and acidic residues" evidence="1">
    <location>
        <begin position="27"/>
        <end position="52"/>
    </location>
</feature>
<dbReference type="AlphaFoldDB" id="A0A1I7VBV6"/>
<dbReference type="SUPFAM" id="SSF53474">
    <property type="entry name" value="alpha/beta-Hydrolases"/>
    <property type="match status" value="1"/>
</dbReference>
<dbReference type="InterPro" id="IPR000073">
    <property type="entry name" value="AB_hydrolase_1"/>
</dbReference>
<evidence type="ECO:0000259" key="2">
    <source>
        <dbReference type="Pfam" id="PF00561"/>
    </source>
</evidence>
<keyword evidence="3" id="KW-1185">Reference proteome</keyword>
<dbReference type="STRING" id="7209.A0A1I7VBV6"/>
<evidence type="ECO:0000256" key="1">
    <source>
        <dbReference type="SAM" id="MobiDB-lite"/>
    </source>
</evidence>
<feature type="compositionally biased region" description="Acidic residues" evidence="1">
    <location>
        <begin position="106"/>
        <end position="120"/>
    </location>
</feature>
<dbReference type="eggNOG" id="KOG1552">
    <property type="taxonomic scope" value="Eukaryota"/>
</dbReference>
<dbReference type="PANTHER" id="PTHR12277">
    <property type="entry name" value="ALPHA/BETA HYDROLASE DOMAIN-CONTAINING PROTEIN"/>
    <property type="match status" value="1"/>
</dbReference>
<dbReference type="PANTHER" id="PTHR12277:SF56">
    <property type="entry name" value="AB HYDROLASE-1 DOMAIN-CONTAINING PROTEIN"/>
    <property type="match status" value="1"/>
</dbReference>
<name>A0A1I7VBV6_LOALO</name>
<dbReference type="Pfam" id="PF00561">
    <property type="entry name" value="Abhydrolase_1"/>
    <property type="match status" value="1"/>
</dbReference>
<reference evidence="4" key="2">
    <citation type="submission" date="2016-11" db="UniProtKB">
        <authorList>
            <consortium name="WormBaseParasite"/>
        </authorList>
    </citation>
    <scope>IDENTIFICATION</scope>
</reference>
<feature type="region of interest" description="Disordered" evidence="1">
    <location>
        <begin position="98"/>
        <end position="146"/>
    </location>
</feature>
<sequence length="592" mass="67455">MQSRSAPYNEMSGGDDTNLNVFAENMNDERLEDLSRNDDERQQQDALLRKGNDLSCFTIKPQEDRNKPKVIAFKYKSQKTTLFRYVDTTAENRLNHKKVTEKYKDDDSEDSAEPSDEEIPSDSKNDDNCESNSNRRKEKKNKASDRFSLSFQSGLSKKFSQTPKSCIKTDHLDVDNLSISRSQRSMPESKSSTNAKLISSDTSAMNNEEQDNDDKVVIGSFIPSSKESSEICKCIANENQQTEMEEDEMTTWKRLLHSFMWTIKVCYILCPPIPSLLIRKAAFHPPKHCHYYFLIGGKAGKRQYFRDAKSARESTNLTICLPHLLLPKFKNSDVADQLLRIEVHLIASANGDTLVALYVRCEKSYQCKKSAPYVILFAQPNSSDVGSCMLTDPNLVDIADFLQCDLMAFDYSGFGLSTGTPTEKIVYENMETVYQYLIKEMRTQPNEVILIGFSMGTAVAIHLASREKVAGLVLIAPFTSLLRVLRRKPDCKKTCCLDQFSSIDKVSKVPCRTLICHGVKDLIVSINHSVVLQSLLPNATKPFYLDKATHQGIYCEREMWDRVQQFLFHELGNSRKWNEPVKTKRIFVDYSF</sequence>
<dbReference type="WBParaSite" id="EN70_1208">
    <property type="protein sequence ID" value="EN70_1208"/>
    <property type="gene ID" value="EN70_1208"/>
</dbReference>
<feature type="region of interest" description="Disordered" evidence="1">
    <location>
        <begin position="1"/>
        <end position="61"/>
    </location>
</feature>
<reference evidence="3" key="1">
    <citation type="submission" date="2012-04" db="EMBL/GenBank/DDBJ databases">
        <title>The Genome Sequence of Loa loa.</title>
        <authorList>
            <consortium name="The Broad Institute Genome Sequencing Platform"/>
            <consortium name="Broad Institute Genome Sequencing Center for Infectious Disease"/>
            <person name="Nutman T.B."/>
            <person name="Fink D.L."/>
            <person name="Russ C."/>
            <person name="Young S."/>
            <person name="Zeng Q."/>
            <person name="Gargeya S."/>
            <person name="Alvarado L."/>
            <person name="Berlin A."/>
            <person name="Chapman S.B."/>
            <person name="Chen Z."/>
            <person name="Freedman E."/>
            <person name="Gellesch M."/>
            <person name="Goldberg J."/>
            <person name="Griggs A."/>
            <person name="Gujja S."/>
            <person name="Heilman E.R."/>
            <person name="Heiman D."/>
            <person name="Howarth C."/>
            <person name="Mehta T."/>
            <person name="Neiman D."/>
            <person name="Pearson M."/>
            <person name="Roberts A."/>
            <person name="Saif S."/>
            <person name="Shea T."/>
            <person name="Shenoy N."/>
            <person name="Sisk P."/>
            <person name="Stolte C."/>
            <person name="Sykes S."/>
            <person name="White J."/>
            <person name="Yandava C."/>
            <person name="Haas B."/>
            <person name="Henn M.R."/>
            <person name="Nusbaum C."/>
            <person name="Birren B."/>
        </authorList>
    </citation>
    <scope>NUCLEOTIDE SEQUENCE [LARGE SCALE GENOMIC DNA]</scope>
</reference>
<dbReference type="GO" id="GO:0008474">
    <property type="term" value="F:palmitoyl-(protein) hydrolase activity"/>
    <property type="evidence" value="ECO:0007669"/>
    <property type="project" value="TreeGrafter"/>
</dbReference>
<accession>A0A1I7VBV6</accession>
<dbReference type="GO" id="GO:0010008">
    <property type="term" value="C:endosome membrane"/>
    <property type="evidence" value="ECO:0007669"/>
    <property type="project" value="TreeGrafter"/>
</dbReference>
<evidence type="ECO:0000313" key="3">
    <source>
        <dbReference type="Proteomes" id="UP000095285"/>
    </source>
</evidence>
<dbReference type="InterPro" id="IPR029058">
    <property type="entry name" value="AB_hydrolase_fold"/>
</dbReference>